<dbReference type="Gene3D" id="3.30.870.10">
    <property type="entry name" value="Endonuclease Chain A"/>
    <property type="match status" value="1"/>
</dbReference>
<dbReference type="SUPFAM" id="SSF47781">
    <property type="entry name" value="RuvA domain 2-like"/>
    <property type="match status" value="1"/>
</dbReference>
<reference evidence="5" key="1">
    <citation type="journal article" date="2014" name="Front. Microbiol.">
        <title>High frequency of phylogenetically diverse reductive dehalogenase-homologous genes in deep subseafloor sedimentary metagenomes.</title>
        <authorList>
            <person name="Kawai M."/>
            <person name="Futagami T."/>
            <person name="Toyoda A."/>
            <person name="Takaki Y."/>
            <person name="Nishi S."/>
            <person name="Hori S."/>
            <person name="Arai W."/>
            <person name="Tsubouchi T."/>
            <person name="Morono Y."/>
            <person name="Uchiyama I."/>
            <person name="Ito T."/>
            <person name="Fujiyama A."/>
            <person name="Inagaki F."/>
            <person name="Takami H."/>
        </authorList>
    </citation>
    <scope>NUCLEOTIDE SEQUENCE</scope>
    <source>
        <strain evidence="5">Expedition CK06-06</strain>
    </source>
</reference>
<feature type="domain" description="PLD phosphodiesterase" evidence="4">
    <location>
        <begin position="103"/>
        <end position="130"/>
    </location>
</feature>
<evidence type="ECO:0000313" key="5">
    <source>
        <dbReference type="EMBL" id="GAI40960.1"/>
    </source>
</evidence>
<comment type="caution">
    <text evidence="5">The sequence shown here is derived from an EMBL/GenBank/DDBJ whole genome shotgun (WGS) entry which is preliminary data.</text>
</comment>
<dbReference type="PANTHER" id="PTHR43856:SF1">
    <property type="entry name" value="MITOCHONDRIAL CARDIOLIPIN HYDROLASE"/>
    <property type="match status" value="1"/>
</dbReference>
<proteinExistence type="predicted"/>
<dbReference type="GO" id="GO:0016891">
    <property type="term" value="F:RNA endonuclease activity producing 5'-phosphomonoesters, hydrolytic mechanism"/>
    <property type="evidence" value="ECO:0007669"/>
    <property type="project" value="TreeGrafter"/>
</dbReference>
<feature type="non-terminal residue" evidence="5">
    <location>
        <position position="255"/>
    </location>
</feature>
<keyword evidence="1" id="KW-0378">Hydrolase</keyword>
<dbReference type="SUPFAM" id="SSF56024">
    <property type="entry name" value="Phospholipase D/nuclease"/>
    <property type="match status" value="1"/>
</dbReference>
<feature type="non-terminal residue" evidence="5">
    <location>
        <position position="1"/>
    </location>
</feature>
<evidence type="ECO:0000256" key="1">
    <source>
        <dbReference type="ARBA" id="ARBA00022801"/>
    </source>
</evidence>
<dbReference type="CDD" id="cd09170">
    <property type="entry name" value="PLDc_Nuc"/>
    <property type="match status" value="1"/>
</dbReference>
<dbReference type="InterPro" id="IPR001736">
    <property type="entry name" value="PLipase_D/transphosphatidylase"/>
</dbReference>
<evidence type="ECO:0000256" key="2">
    <source>
        <dbReference type="ARBA" id="ARBA00022963"/>
    </source>
</evidence>
<organism evidence="5">
    <name type="scientific">marine sediment metagenome</name>
    <dbReference type="NCBI Taxonomy" id="412755"/>
    <lineage>
        <taxon>unclassified sequences</taxon>
        <taxon>metagenomes</taxon>
        <taxon>ecological metagenomes</taxon>
    </lineage>
</organism>
<dbReference type="EMBL" id="BARV01030406">
    <property type="protein sequence ID" value="GAI40960.1"/>
    <property type="molecule type" value="Genomic_DNA"/>
</dbReference>
<dbReference type="AlphaFoldDB" id="X1PPL0"/>
<dbReference type="PROSITE" id="PS50035">
    <property type="entry name" value="PLD"/>
    <property type="match status" value="1"/>
</dbReference>
<dbReference type="Pfam" id="PF13091">
    <property type="entry name" value="PLDc_2"/>
    <property type="match status" value="1"/>
</dbReference>
<dbReference type="Pfam" id="PF12836">
    <property type="entry name" value="HHH_3"/>
    <property type="match status" value="1"/>
</dbReference>
<dbReference type="InterPro" id="IPR010994">
    <property type="entry name" value="RuvA_2-like"/>
</dbReference>
<dbReference type="Gene3D" id="1.10.150.280">
    <property type="entry name" value="AF1531-like domain"/>
    <property type="match status" value="1"/>
</dbReference>
<protein>
    <recommendedName>
        <fullName evidence="4">PLD phosphodiesterase domain-containing protein</fullName>
    </recommendedName>
</protein>
<dbReference type="GO" id="GO:0016042">
    <property type="term" value="P:lipid catabolic process"/>
    <property type="evidence" value="ECO:0007669"/>
    <property type="project" value="UniProtKB-KW"/>
</dbReference>
<dbReference type="PANTHER" id="PTHR43856">
    <property type="entry name" value="CARDIOLIPIN HYDROLASE"/>
    <property type="match status" value="1"/>
</dbReference>
<gene>
    <name evidence="5" type="ORF">S06H3_48297</name>
</gene>
<evidence type="ECO:0000256" key="3">
    <source>
        <dbReference type="ARBA" id="ARBA00023098"/>
    </source>
</evidence>
<name>X1PPL0_9ZZZZ</name>
<dbReference type="InterPro" id="IPR025202">
    <property type="entry name" value="PLD-like_dom"/>
</dbReference>
<evidence type="ECO:0000259" key="4">
    <source>
        <dbReference type="PROSITE" id="PS50035"/>
    </source>
</evidence>
<keyword evidence="2" id="KW-0442">Lipid degradation</keyword>
<sequence>TILLLTTILISQFFLISLAKTEVYFSLYDNPQKEIIKNINQAEAFINIAMYIFTDKEIALPLIDAQKRGVKVRVYLDKSQIESSYSVSRLLVQKGIKVRISTNNYIMHNKFAVIDNCLLLTGSYNWTFSANNRNDENLMVIDDPELIEIFQNQFKNLWTNKYSPERTKELFDIAKVNILTVFPPPGQLGTRVININSASSEELTSILQISEPLAQKIITLREGLRGFKEPIDLTQLPEITSLEWEEWKKQGIIIT</sequence>
<accession>X1PPL0</accession>
<keyword evidence="3" id="KW-0443">Lipid metabolism</keyword>
<dbReference type="InterPro" id="IPR051406">
    <property type="entry name" value="PLD_domain"/>
</dbReference>